<comment type="similarity">
    <text evidence="2">Belongs to the GMC oxidoreductase family.</text>
</comment>
<reference evidence="7 8" key="1">
    <citation type="submission" date="2017-11" db="EMBL/GenBank/DDBJ databases">
        <title>Rhodohalobacter 15182 sp. nov., isolated from a salt lake.</title>
        <authorList>
            <person name="Han S."/>
        </authorList>
    </citation>
    <scope>NUCLEOTIDE SEQUENCE [LARGE SCALE GENOMIC DNA]</scope>
    <source>
        <strain evidence="7 8">15182</strain>
    </source>
</reference>
<keyword evidence="3" id="KW-0285">Flavoprotein</keyword>
<protein>
    <submittedName>
        <fullName evidence="7">Esterase</fullName>
    </submittedName>
</protein>
<gene>
    <name evidence="7" type="ORF">CWD77_02005</name>
</gene>
<comment type="caution">
    <text evidence="7">The sequence shown here is derived from an EMBL/GenBank/DDBJ whole genome shotgun (WGS) entry which is preliminary data.</text>
</comment>
<evidence type="ECO:0000313" key="8">
    <source>
        <dbReference type="Proteomes" id="UP000233398"/>
    </source>
</evidence>
<evidence type="ECO:0000256" key="4">
    <source>
        <dbReference type="ARBA" id="ARBA00022827"/>
    </source>
</evidence>
<dbReference type="GO" id="GO:0016491">
    <property type="term" value="F:oxidoreductase activity"/>
    <property type="evidence" value="ECO:0007669"/>
    <property type="project" value="UniProtKB-KW"/>
</dbReference>
<dbReference type="OrthoDB" id="9787779at2"/>
<dbReference type="InterPro" id="IPR029058">
    <property type="entry name" value="AB_hydrolase_fold"/>
</dbReference>
<evidence type="ECO:0000313" key="7">
    <source>
        <dbReference type="EMBL" id="PKD44264.1"/>
    </source>
</evidence>
<dbReference type="SUPFAM" id="SSF53474">
    <property type="entry name" value="alpha/beta-Hydrolases"/>
    <property type="match status" value="1"/>
</dbReference>
<proteinExistence type="inferred from homology"/>
<evidence type="ECO:0000259" key="6">
    <source>
        <dbReference type="Pfam" id="PF00561"/>
    </source>
</evidence>
<dbReference type="PANTHER" id="PTHR47470">
    <property type="entry name" value="CHOLESTEROL OXIDASE"/>
    <property type="match status" value="1"/>
</dbReference>
<dbReference type="EMBL" id="PISP01000001">
    <property type="protein sequence ID" value="PKD44264.1"/>
    <property type="molecule type" value="Genomic_DNA"/>
</dbReference>
<dbReference type="RefSeq" id="WP_101071554.1">
    <property type="nucleotide sequence ID" value="NZ_PISP01000001.1"/>
</dbReference>
<organism evidence="7 8">
    <name type="scientific">Rhodohalobacter barkolensis</name>
    <dbReference type="NCBI Taxonomy" id="2053187"/>
    <lineage>
        <taxon>Bacteria</taxon>
        <taxon>Pseudomonadati</taxon>
        <taxon>Balneolota</taxon>
        <taxon>Balneolia</taxon>
        <taxon>Balneolales</taxon>
        <taxon>Balneolaceae</taxon>
        <taxon>Rhodohalobacter</taxon>
    </lineage>
</organism>
<dbReference type="Proteomes" id="UP000233398">
    <property type="component" value="Unassembled WGS sequence"/>
</dbReference>
<accession>A0A2N0VJD4</accession>
<sequence length="343" mass="38722">MENYIEHTVPFKAGDGLECNLVNVKAEAHPPKGPVLVVHGAGVRGNIFRAPVETNFVDYLVQEGYDVWLENWRASIDLEPNEWDLDQAAKYDHPKAVEKVVEETGYDQIKAVIHCQGSTSFMMSAVSGLVPQVKTIVSNAVSLHPVVPGWSKVKLRLALPLVGLGTRYLNPQWGIKAEGFMPELIRRVVEATHHECDNGVCKQVSFTYGSGFPALWEHENLNEETHEWLKDEFAEVPIRFFNHIKKCVAKGHLIANGDETGLPDDFEMGKPQTDARFVFFAGEKNRCFLPESQVRTYNYFNNHESDRHALHLLPTYSHLDVFMGKEAAKDVFPLMVHELENEG</sequence>
<dbReference type="Gene3D" id="3.40.50.1820">
    <property type="entry name" value="alpha/beta hydrolase"/>
    <property type="match status" value="1"/>
</dbReference>
<comment type="cofactor">
    <cofactor evidence="1">
        <name>FAD</name>
        <dbReference type="ChEBI" id="CHEBI:57692"/>
    </cofactor>
</comment>
<keyword evidence="8" id="KW-1185">Reference proteome</keyword>
<feature type="domain" description="AB hydrolase-1" evidence="6">
    <location>
        <begin position="34"/>
        <end position="152"/>
    </location>
</feature>
<dbReference type="InterPro" id="IPR052542">
    <property type="entry name" value="Cholesterol_Oxidase"/>
</dbReference>
<evidence type="ECO:0000256" key="1">
    <source>
        <dbReference type="ARBA" id="ARBA00001974"/>
    </source>
</evidence>
<evidence type="ECO:0000256" key="3">
    <source>
        <dbReference type="ARBA" id="ARBA00022630"/>
    </source>
</evidence>
<evidence type="ECO:0000256" key="5">
    <source>
        <dbReference type="ARBA" id="ARBA00023002"/>
    </source>
</evidence>
<dbReference type="AlphaFoldDB" id="A0A2N0VJD4"/>
<dbReference type="InterPro" id="IPR000073">
    <property type="entry name" value="AB_hydrolase_1"/>
</dbReference>
<dbReference type="PANTHER" id="PTHR47470:SF1">
    <property type="entry name" value="FAD-DEPENDENT OXIDOREDUCTASE 2 FAD BINDING DOMAIN-CONTAINING PROTEIN"/>
    <property type="match status" value="1"/>
</dbReference>
<evidence type="ECO:0000256" key="2">
    <source>
        <dbReference type="ARBA" id="ARBA00010790"/>
    </source>
</evidence>
<name>A0A2N0VJD4_9BACT</name>
<keyword evidence="4" id="KW-0274">FAD</keyword>
<keyword evidence="5" id="KW-0560">Oxidoreductase</keyword>
<dbReference type="Pfam" id="PF00561">
    <property type="entry name" value="Abhydrolase_1"/>
    <property type="match status" value="1"/>
</dbReference>